<dbReference type="InterPro" id="IPR059000">
    <property type="entry name" value="ATPase_P-type_domA"/>
</dbReference>
<evidence type="ECO:0000313" key="10">
    <source>
        <dbReference type="EMBL" id="OGE83782.1"/>
    </source>
</evidence>
<dbReference type="SMART" id="SM00831">
    <property type="entry name" value="Cation_ATPase_N"/>
    <property type="match status" value="1"/>
</dbReference>
<feature type="transmembrane region" description="Helical" evidence="8">
    <location>
        <begin position="56"/>
        <end position="78"/>
    </location>
</feature>
<dbReference type="InterPro" id="IPR018303">
    <property type="entry name" value="ATPase_P-typ_P_site"/>
</dbReference>
<gene>
    <name evidence="10" type="ORF">A2846_00010</name>
</gene>
<dbReference type="GO" id="GO:0016887">
    <property type="term" value="F:ATP hydrolysis activity"/>
    <property type="evidence" value="ECO:0007669"/>
    <property type="project" value="InterPro"/>
</dbReference>
<dbReference type="PRINTS" id="PR00120">
    <property type="entry name" value="HATPASE"/>
</dbReference>
<accession>A0A1F5P1M8</accession>
<dbReference type="SFLD" id="SFLDF00027">
    <property type="entry name" value="p-type_atpase"/>
    <property type="match status" value="1"/>
</dbReference>
<name>A0A1F5P1M8_9BACT</name>
<evidence type="ECO:0000256" key="8">
    <source>
        <dbReference type="SAM" id="Phobius"/>
    </source>
</evidence>
<dbReference type="SFLD" id="SFLDS00003">
    <property type="entry name" value="Haloacid_Dehalogenase"/>
    <property type="match status" value="1"/>
</dbReference>
<dbReference type="SUPFAM" id="SSF81653">
    <property type="entry name" value="Calcium ATPase, transduction domain A"/>
    <property type="match status" value="1"/>
</dbReference>
<feature type="transmembrane region" description="Helical" evidence="8">
    <location>
        <begin position="84"/>
        <end position="103"/>
    </location>
</feature>
<dbReference type="InterPro" id="IPR023299">
    <property type="entry name" value="ATPase_P-typ_cyto_dom_N"/>
</dbReference>
<dbReference type="InterPro" id="IPR044492">
    <property type="entry name" value="P_typ_ATPase_HD_dom"/>
</dbReference>
<dbReference type="Gene3D" id="1.20.1110.10">
    <property type="entry name" value="Calcium-transporting ATPase, transmembrane domain"/>
    <property type="match status" value="1"/>
</dbReference>
<dbReference type="InterPro" id="IPR008250">
    <property type="entry name" value="ATPase_P-typ_transduc_dom_A_sf"/>
</dbReference>
<dbReference type="GO" id="GO:0005524">
    <property type="term" value="F:ATP binding"/>
    <property type="evidence" value="ECO:0007669"/>
    <property type="project" value="UniProtKB-KW"/>
</dbReference>
<dbReference type="Gene3D" id="3.40.1110.10">
    <property type="entry name" value="Calcium-transporting ATPase, cytoplasmic domain N"/>
    <property type="match status" value="1"/>
</dbReference>
<dbReference type="InterPro" id="IPR023214">
    <property type="entry name" value="HAD_sf"/>
</dbReference>
<evidence type="ECO:0000256" key="2">
    <source>
        <dbReference type="ARBA" id="ARBA00022692"/>
    </source>
</evidence>
<feature type="transmembrane region" description="Helical" evidence="8">
    <location>
        <begin position="277"/>
        <end position="299"/>
    </location>
</feature>
<dbReference type="InterPro" id="IPR036412">
    <property type="entry name" value="HAD-like_sf"/>
</dbReference>
<protein>
    <recommendedName>
        <fullName evidence="9">Cation-transporting P-type ATPase N-terminal domain-containing protein</fullName>
    </recommendedName>
</protein>
<dbReference type="InterPro" id="IPR023298">
    <property type="entry name" value="ATPase_P-typ_TM_dom_sf"/>
</dbReference>
<keyword evidence="6 8" id="KW-1133">Transmembrane helix</keyword>
<dbReference type="Gene3D" id="3.40.50.1000">
    <property type="entry name" value="HAD superfamily/HAD-like"/>
    <property type="match status" value="1"/>
</dbReference>
<dbReference type="Gene3D" id="2.70.150.10">
    <property type="entry name" value="Calcium-transporting ATPase, cytoplasmic transduction domain A"/>
    <property type="match status" value="1"/>
</dbReference>
<dbReference type="EMBL" id="MFEN01000036">
    <property type="protein sequence ID" value="OGE83782.1"/>
    <property type="molecule type" value="Genomic_DNA"/>
</dbReference>
<evidence type="ECO:0000313" key="11">
    <source>
        <dbReference type="Proteomes" id="UP000176339"/>
    </source>
</evidence>
<dbReference type="SUPFAM" id="SSF56784">
    <property type="entry name" value="HAD-like"/>
    <property type="match status" value="1"/>
</dbReference>
<dbReference type="PRINTS" id="PR00119">
    <property type="entry name" value="CATATPASE"/>
</dbReference>
<dbReference type="GO" id="GO:0016020">
    <property type="term" value="C:membrane"/>
    <property type="evidence" value="ECO:0007669"/>
    <property type="project" value="UniProtKB-SubCell"/>
</dbReference>
<organism evidence="10 11">
    <name type="scientific">Candidatus Doudnabacteria bacterium RIFCSPHIGHO2_01_FULL_49_9</name>
    <dbReference type="NCBI Taxonomy" id="1817827"/>
    <lineage>
        <taxon>Bacteria</taxon>
        <taxon>Candidatus Doudnaibacteriota</taxon>
    </lineage>
</organism>
<dbReference type="PROSITE" id="PS00154">
    <property type="entry name" value="ATPASE_E1_E2"/>
    <property type="match status" value="1"/>
</dbReference>
<dbReference type="NCBIfam" id="TIGR01494">
    <property type="entry name" value="ATPase_P-type"/>
    <property type="match status" value="3"/>
</dbReference>
<feature type="transmembrane region" description="Helical" evidence="8">
    <location>
        <begin position="244"/>
        <end position="265"/>
    </location>
</feature>
<feature type="non-terminal residue" evidence="10">
    <location>
        <position position="657"/>
    </location>
</feature>
<evidence type="ECO:0000256" key="1">
    <source>
        <dbReference type="ARBA" id="ARBA00004141"/>
    </source>
</evidence>
<keyword evidence="7 8" id="KW-0472">Membrane</keyword>
<dbReference type="PANTHER" id="PTHR42861">
    <property type="entry name" value="CALCIUM-TRANSPORTING ATPASE"/>
    <property type="match status" value="1"/>
</dbReference>
<keyword evidence="2 8" id="KW-0812">Transmembrane</keyword>
<comment type="caution">
    <text evidence="10">The sequence shown here is derived from an EMBL/GenBank/DDBJ whole genome shotgun (WGS) entry which is preliminary data.</text>
</comment>
<evidence type="ECO:0000256" key="5">
    <source>
        <dbReference type="ARBA" id="ARBA00022967"/>
    </source>
</evidence>
<dbReference type="SUPFAM" id="SSF81665">
    <property type="entry name" value="Calcium ATPase, transmembrane domain M"/>
    <property type="match status" value="1"/>
</dbReference>
<dbReference type="SFLD" id="SFLDG00002">
    <property type="entry name" value="C1.7:_P-type_atpase_like"/>
    <property type="match status" value="1"/>
</dbReference>
<dbReference type="Proteomes" id="UP000176339">
    <property type="component" value="Unassembled WGS sequence"/>
</dbReference>
<dbReference type="InterPro" id="IPR004014">
    <property type="entry name" value="ATPase_P-typ_cation-transptr_N"/>
</dbReference>
<dbReference type="Pfam" id="PF00122">
    <property type="entry name" value="E1-E2_ATPase"/>
    <property type="match status" value="1"/>
</dbReference>
<keyword evidence="3" id="KW-0547">Nucleotide-binding</keyword>
<comment type="subcellular location">
    <subcellularLocation>
        <location evidence="1">Membrane</location>
        <topology evidence="1">Multi-pass membrane protein</topology>
    </subcellularLocation>
</comment>
<dbReference type="AlphaFoldDB" id="A0A1F5P1M8"/>
<dbReference type="Pfam" id="PF13246">
    <property type="entry name" value="Cation_ATPase"/>
    <property type="match status" value="1"/>
</dbReference>
<proteinExistence type="predicted"/>
<evidence type="ECO:0000256" key="4">
    <source>
        <dbReference type="ARBA" id="ARBA00022840"/>
    </source>
</evidence>
<keyword evidence="5" id="KW-1278">Translocase</keyword>
<keyword evidence="4" id="KW-0067">ATP-binding</keyword>
<reference evidence="10 11" key="1">
    <citation type="journal article" date="2016" name="Nat. Commun.">
        <title>Thousands of microbial genomes shed light on interconnected biogeochemical processes in an aquifer system.</title>
        <authorList>
            <person name="Anantharaman K."/>
            <person name="Brown C.T."/>
            <person name="Hug L.A."/>
            <person name="Sharon I."/>
            <person name="Castelle C.J."/>
            <person name="Probst A.J."/>
            <person name="Thomas B.C."/>
            <person name="Singh A."/>
            <person name="Wilkins M.J."/>
            <person name="Karaoz U."/>
            <person name="Brodie E.L."/>
            <person name="Williams K.H."/>
            <person name="Hubbard S.S."/>
            <person name="Banfield J.F."/>
        </authorList>
    </citation>
    <scope>NUCLEOTIDE SEQUENCE [LARGE SCALE GENOMIC DNA]</scope>
</reference>
<evidence type="ECO:0000256" key="6">
    <source>
        <dbReference type="ARBA" id="ARBA00022989"/>
    </source>
</evidence>
<evidence type="ECO:0000259" key="9">
    <source>
        <dbReference type="SMART" id="SM00831"/>
    </source>
</evidence>
<evidence type="ECO:0000256" key="7">
    <source>
        <dbReference type="ARBA" id="ARBA00023136"/>
    </source>
</evidence>
<dbReference type="Pfam" id="PF00690">
    <property type="entry name" value="Cation_ATPase_N"/>
    <property type="match status" value="1"/>
</dbReference>
<dbReference type="InterPro" id="IPR001757">
    <property type="entry name" value="P_typ_ATPase"/>
</dbReference>
<feature type="domain" description="Cation-transporting P-type ATPase N-terminal" evidence="9">
    <location>
        <begin position="6"/>
        <end position="80"/>
    </location>
</feature>
<sequence>MPNPRLWHALELSQILHQLSADPERGLSEQEARTRLETSGRNILPEGKRITALEMFLRQFTSPLVWILLIAAVLTFIIDDRSDSIVILTVVILNSLIGLFQEYRANKIFETLKAIVKVQAFVIREGRVREINSEELVPGDLVVLKGGNKVPADARLVREDNLEVNEALLTGESKSVNKAPGLSAEKAVIGDRKNMVFMGTICERGEGRALVVATGADTEIGVITALTQSTAEELSPLQLRMKKLGTFLTELFIVISLAIFLVGIAEGDDLFEMIKTTVAVAVAAIPEGLPAAISIILAVSSQNILKRKGLVRKLVAAETLGSTSVISSDKTGTLTYGVMRVEKIIPSPFHSQPLQGGGEEGVLLALALANEALIEERDGKSVVIGESTDKAKLEKFLSTGQTLDEALRMSPRVAFIPFEESRKYIASFHGTKDNLKVFVNGAPEAVLDKCRLATSARAEIQKNYENLARQGYRLLAVASRDLPQSDFHEKSTIPELEKHLRDLDFLGLCALRDPIRADVKEAIKETRMAGIRVLMVTGDHILTAKAIGLELGFGTGSGAVITGEELDMLSDSELAKKITHLEILARVTPVHKMRIIQAWQRLGAVVAMTGDGVNDAPALKAADIGVAIGSGTDVSKEASDLVLLDDSFATITEAIAE</sequence>
<evidence type="ECO:0000256" key="3">
    <source>
        <dbReference type="ARBA" id="ARBA00022741"/>
    </source>
</evidence>